<dbReference type="Pfam" id="PF16694">
    <property type="entry name" value="Cytochrome_P460"/>
    <property type="match status" value="1"/>
</dbReference>
<feature type="domain" description="Haem-binding" evidence="2">
    <location>
        <begin position="12"/>
        <end position="145"/>
    </location>
</feature>
<keyword evidence="4" id="KW-1185">Reference proteome</keyword>
<sequence length="316" mass="35606">MKRKWKIIICIALALVCLQFIRPKETTGSAYGVGKQLGGVSREVNGILQTACFDCHSSETRLHWYDKITPVNFLVASHIRNGRKALDFSNWDSLATAQQSAALYYALNKILSGEMPLPSYTAVHPQAKVDENEIETLKRYLLSISYGAKQGKVAPNNPKEITAVGVKPEREVKPSPNGIAYIPDYRNWKAISTTDRFDNGTLRIIFANETAVKALQSKKTDPWPDGSIFAKTAWKQQQNADGSISAGKFVQVEFMIKDARKYAKTKGWGWGRWKGDDLLPYGKTLDFDTECVSCHQPQRDNDYVFTRPIDLFNFKN</sequence>
<dbReference type="Pfam" id="PF14376">
    <property type="entry name" value="Haem_bd"/>
    <property type="match status" value="1"/>
</dbReference>
<dbReference type="Gene3D" id="3.50.70.20">
    <property type="entry name" value="Cytochrome P460"/>
    <property type="match status" value="1"/>
</dbReference>
<comment type="caution">
    <text evidence="3">The sequence shown here is derived from an EMBL/GenBank/DDBJ whole genome shotgun (WGS) entry which is preliminary data.</text>
</comment>
<evidence type="ECO:0000259" key="2">
    <source>
        <dbReference type="SMART" id="SM01235"/>
    </source>
</evidence>
<reference evidence="3 4" key="1">
    <citation type="submission" date="2024-03" db="EMBL/GenBank/DDBJ databases">
        <title>Sequence of Lycoming College Course Isolates.</title>
        <authorList>
            <person name="Plotts O."/>
            <person name="Newman J."/>
        </authorList>
    </citation>
    <scope>NUCLEOTIDE SEQUENCE [LARGE SCALE GENOMIC DNA]</scope>
    <source>
        <strain evidence="3 4">CJB-3</strain>
    </source>
</reference>
<proteinExistence type="predicted"/>
<evidence type="ECO:0000256" key="1">
    <source>
        <dbReference type="SAM" id="SignalP"/>
    </source>
</evidence>
<organism evidence="3 4">
    <name type="scientific">Pedobacter panaciterrae</name>
    <dbReference type="NCBI Taxonomy" id="363849"/>
    <lineage>
        <taxon>Bacteria</taxon>
        <taxon>Pseudomonadati</taxon>
        <taxon>Bacteroidota</taxon>
        <taxon>Sphingobacteriia</taxon>
        <taxon>Sphingobacteriales</taxon>
        <taxon>Sphingobacteriaceae</taxon>
        <taxon>Pedobacter</taxon>
    </lineage>
</organism>
<gene>
    <name evidence="3" type="ORF">WAE58_13885</name>
</gene>
<evidence type="ECO:0000313" key="4">
    <source>
        <dbReference type="Proteomes" id="UP001378956"/>
    </source>
</evidence>
<dbReference type="InterPro" id="IPR025992">
    <property type="entry name" value="Haem-bd"/>
</dbReference>
<accession>A0ABU8NMQ2</accession>
<feature type="signal peptide" evidence="1">
    <location>
        <begin position="1"/>
        <end position="21"/>
    </location>
</feature>
<dbReference type="Proteomes" id="UP001378956">
    <property type="component" value="Unassembled WGS sequence"/>
</dbReference>
<dbReference type="InterPro" id="IPR032033">
    <property type="entry name" value="Cytochrome_P460"/>
</dbReference>
<evidence type="ECO:0000313" key="3">
    <source>
        <dbReference type="EMBL" id="MEJ2903530.1"/>
    </source>
</evidence>
<dbReference type="EMBL" id="JBBEUB010000004">
    <property type="protein sequence ID" value="MEJ2903530.1"/>
    <property type="molecule type" value="Genomic_DNA"/>
</dbReference>
<dbReference type="CDD" id="cd20753">
    <property type="entry name" value="cyt_P460_Mc-like"/>
    <property type="match status" value="1"/>
</dbReference>
<dbReference type="RefSeq" id="WP_172660067.1">
    <property type="nucleotide sequence ID" value="NZ_JABMKW010000008.1"/>
</dbReference>
<keyword evidence="1" id="KW-0732">Signal</keyword>
<feature type="chain" id="PRO_5046552549" evidence="1">
    <location>
        <begin position="22"/>
        <end position="316"/>
    </location>
</feature>
<protein>
    <submittedName>
        <fullName evidence="3">Cytochrome P460 family protein</fullName>
    </submittedName>
</protein>
<name>A0ABU8NMQ2_9SPHI</name>
<dbReference type="SMART" id="SM01235">
    <property type="entry name" value="Haem_bd"/>
    <property type="match status" value="1"/>
</dbReference>
<dbReference type="InterPro" id="IPR038142">
    <property type="entry name" value="Cytochrome_P460_sp"/>
</dbReference>